<evidence type="ECO:0000313" key="1">
    <source>
        <dbReference type="EMBL" id="KAK7024424.1"/>
    </source>
</evidence>
<organism evidence="1 2">
    <name type="scientific">Paramarasmius palmivorus</name>
    <dbReference type="NCBI Taxonomy" id="297713"/>
    <lineage>
        <taxon>Eukaryota</taxon>
        <taxon>Fungi</taxon>
        <taxon>Dikarya</taxon>
        <taxon>Basidiomycota</taxon>
        <taxon>Agaricomycotina</taxon>
        <taxon>Agaricomycetes</taxon>
        <taxon>Agaricomycetidae</taxon>
        <taxon>Agaricales</taxon>
        <taxon>Marasmiineae</taxon>
        <taxon>Marasmiaceae</taxon>
        <taxon>Paramarasmius</taxon>
    </lineage>
</organism>
<name>A0AAW0BDN9_9AGAR</name>
<gene>
    <name evidence="1" type="ORF">VNI00_016275</name>
</gene>
<dbReference type="Proteomes" id="UP001383192">
    <property type="component" value="Unassembled WGS sequence"/>
</dbReference>
<evidence type="ECO:0000313" key="2">
    <source>
        <dbReference type="Proteomes" id="UP001383192"/>
    </source>
</evidence>
<reference evidence="1 2" key="1">
    <citation type="submission" date="2024-01" db="EMBL/GenBank/DDBJ databases">
        <title>A draft genome for a cacao thread blight-causing isolate of Paramarasmius palmivorus.</title>
        <authorList>
            <person name="Baruah I.K."/>
            <person name="Bukari Y."/>
            <person name="Amoako-Attah I."/>
            <person name="Meinhardt L.W."/>
            <person name="Bailey B.A."/>
            <person name="Cohen S.P."/>
        </authorList>
    </citation>
    <scope>NUCLEOTIDE SEQUENCE [LARGE SCALE GENOMIC DNA]</scope>
    <source>
        <strain evidence="1 2">GH-12</strain>
    </source>
</reference>
<accession>A0AAW0BDN9</accession>
<sequence length="80" mass="9273">MKESLWELGERLGVEERWRTVEVTGARLYPFHIPPTSRYPPLPTGLEKHPAISNIHISKARGHRKQLQETIPDLPQLVLR</sequence>
<dbReference type="EMBL" id="JAYKXP010000124">
    <property type="protein sequence ID" value="KAK7024424.1"/>
    <property type="molecule type" value="Genomic_DNA"/>
</dbReference>
<keyword evidence="2" id="KW-1185">Reference proteome</keyword>
<comment type="caution">
    <text evidence="1">The sequence shown here is derived from an EMBL/GenBank/DDBJ whole genome shotgun (WGS) entry which is preliminary data.</text>
</comment>
<dbReference type="AlphaFoldDB" id="A0AAW0BDN9"/>
<proteinExistence type="predicted"/>
<protein>
    <submittedName>
        <fullName evidence="1">Uncharacterized protein</fullName>
    </submittedName>
</protein>